<dbReference type="SUPFAM" id="SSF53474">
    <property type="entry name" value="alpha/beta-Hydrolases"/>
    <property type="match status" value="1"/>
</dbReference>
<organism evidence="2 3">
    <name type="scientific">Dillenia turbinata</name>
    <dbReference type="NCBI Taxonomy" id="194707"/>
    <lineage>
        <taxon>Eukaryota</taxon>
        <taxon>Viridiplantae</taxon>
        <taxon>Streptophyta</taxon>
        <taxon>Embryophyta</taxon>
        <taxon>Tracheophyta</taxon>
        <taxon>Spermatophyta</taxon>
        <taxon>Magnoliopsida</taxon>
        <taxon>eudicotyledons</taxon>
        <taxon>Gunneridae</taxon>
        <taxon>Pentapetalae</taxon>
        <taxon>Dilleniales</taxon>
        <taxon>Dilleniaceae</taxon>
        <taxon>Dillenia</taxon>
    </lineage>
</organism>
<keyword evidence="1" id="KW-0812">Transmembrane</keyword>
<keyword evidence="3" id="KW-1185">Reference proteome</keyword>
<keyword evidence="1" id="KW-0472">Membrane</keyword>
<keyword evidence="1" id="KW-1133">Transmembrane helix</keyword>
<comment type="caution">
    <text evidence="2">The sequence shown here is derived from an EMBL/GenBank/DDBJ whole genome shotgun (WGS) entry which is preliminary data.</text>
</comment>
<protein>
    <submittedName>
        <fullName evidence="2">Uncharacterized protein</fullName>
    </submittedName>
</protein>
<name>A0AAN8UXW1_9MAGN</name>
<feature type="transmembrane region" description="Helical" evidence="1">
    <location>
        <begin position="20"/>
        <end position="38"/>
    </location>
</feature>
<accession>A0AAN8UXW1</accession>
<evidence type="ECO:0000313" key="3">
    <source>
        <dbReference type="Proteomes" id="UP001370490"/>
    </source>
</evidence>
<dbReference type="Proteomes" id="UP001370490">
    <property type="component" value="Unassembled WGS sequence"/>
</dbReference>
<dbReference type="PANTHER" id="PTHR35128:SF1">
    <property type="entry name" value="SECRETION-REGULATING GUANINE NUCLEOTIDE EXCHANGE FACTOR"/>
    <property type="match status" value="1"/>
</dbReference>
<sequence>MLKRGNKLSQQRHVALIQRLPFVIASLALLLVFAVLLFNKHRTPISSFHVTNTRWDSFQSLVQFNPTLEFKNGTDVIWQIPNSPKAVLFLAHGCSGRAVHFWDRSPNCPNCVGLPEERLIALHALSRKFAVITISSMGRCWTIGEERLVVKGIIEWWVKEKKLKKLPLFALGASSGGYFVSSLATNMRFSGITVMIASGLYDQMDVADGYPPVLFVHMPKDRVTKERIEENMDLLRKKGVDVAEVKSMEFPLSPYFLSDRIPGLDQIISSKLFELFKEKGFIDSKGYMKKDGRQTRWKGVLKEIKPLLPDKFELARHIQEEMNLAFALHEMTSLETDQIFGWFESHL</sequence>
<reference evidence="2 3" key="1">
    <citation type="submission" date="2023-12" db="EMBL/GenBank/DDBJ databases">
        <title>A high-quality genome assembly for Dillenia turbinata (Dilleniales).</title>
        <authorList>
            <person name="Chanderbali A."/>
        </authorList>
    </citation>
    <scope>NUCLEOTIDE SEQUENCE [LARGE SCALE GENOMIC DNA]</scope>
    <source>
        <strain evidence="2">LSX21</strain>
        <tissue evidence="2">Leaf</tissue>
    </source>
</reference>
<evidence type="ECO:0000256" key="1">
    <source>
        <dbReference type="SAM" id="Phobius"/>
    </source>
</evidence>
<dbReference type="AlphaFoldDB" id="A0AAN8UXW1"/>
<proteinExistence type="predicted"/>
<dbReference type="PANTHER" id="PTHR35128">
    <property type="entry name" value="SECRETION-REGULATING GUANINE NUCLEOTIDE EXCHANGE FACTOR"/>
    <property type="match status" value="1"/>
</dbReference>
<dbReference type="Gene3D" id="3.40.50.1820">
    <property type="entry name" value="alpha/beta hydrolase"/>
    <property type="match status" value="1"/>
</dbReference>
<dbReference type="EMBL" id="JBAMMX010000021">
    <property type="protein sequence ID" value="KAK6919661.1"/>
    <property type="molecule type" value="Genomic_DNA"/>
</dbReference>
<evidence type="ECO:0000313" key="2">
    <source>
        <dbReference type="EMBL" id="KAK6919661.1"/>
    </source>
</evidence>
<gene>
    <name evidence="2" type="ORF">RJ641_015565</name>
</gene>
<dbReference type="InterPro" id="IPR029058">
    <property type="entry name" value="AB_hydrolase_fold"/>
</dbReference>